<accession>A0A4V4M743</accession>
<keyword evidence="2 8" id="KW-0728">SH3 domain</keyword>
<keyword evidence="6" id="KW-0520">NAD</keyword>
<dbReference type="InterPro" id="IPR036028">
    <property type="entry name" value="SH3-like_dom_sf"/>
</dbReference>
<dbReference type="CDD" id="cd01786">
    <property type="entry name" value="RA_STE50"/>
    <property type="match status" value="1"/>
</dbReference>
<feature type="compositionally biased region" description="Low complexity" evidence="9">
    <location>
        <begin position="179"/>
        <end position="201"/>
    </location>
</feature>
<evidence type="ECO:0000256" key="9">
    <source>
        <dbReference type="SAM" id="MobiDB-lite"/>
    </source>
</evidence>
<evidence type="ECO:0000256" key="4">
    <source>
        <dbReference type="ARBA" id="ARBA00022664"/>
    </source>
</evidence>
<evidence type="ECO:0000259" key="12">
    <source>
        <dbReference type="PROSITE" id="PS50200"/>
    </source>
</evidence>
<dbReference type="SUPFAM" id="SSF54236">
    <property type="entry name" value="Ubiquitin-like"/>
    <property type="match status" value="1"/>
</dbReference>
<dbReference type="Pfam" id="PF12295">
    <property type="entry name" value="Symplekin_C"/>
    <property type="match status" value="1"/>
</dbReference>
<feature type="compositionally biased region" description="Basic and acidic residues" evidence="9">
    <location>
        <begin position="214"/>
        <end position="223"/>
    </location>
</feature>
<gene>
    <name evidence="13" type="ORF">E3P90_01612</name>
</gene>
<keyword evidence="7" id="KW-0539">Nucleus</keyword>
<sequence length="1597" mass="180059">MTPPNLNEDLRNKNILNWSDFDVGCWLQQLNYPQHLHMFKENEISGEILVHLDHEALKDLGIISVGIRLNILREIYHLKLFFDISVEPEHYVPPSETINQSKSSSYSQSNLINKVSVHDDRLNALESDYRRLFKSFEATYDELMCLKSDSSSKPSKHLDDLLKSPDSELEISPKTITVSPATTSAPSSAPPNTSSTSASSNISETLKDDDNEDTRDSNNLKDTTRLLRQASLGDLSRARSGKAKSNVKVKLDDSCWTVLPAALKKYKIDDDWTKYALFICYGKTERCLSYDERPLQLFQKLKEQSQQPVFMLRHIKELRSPISIALQKQRSRREANNTLTPPSSSSNQPHSSLSSANANVTSFRNGKPLAEICSSEEIQGYAIAIYPYTADREDEFDVNVSDQFEIVQRAKGWWVVRRQAKNEVGWVPTGCLLEVSSLSNDATQMQILSNSYAATALIKYTANTHNECGLHKDDKLRVYKKHNHWCYVVKEPNGERGWTPSWFAVQSLDVLITIFRDESVDPLHRQHAILCLASAYHHILKFSAVNQGQPQGWNKLQSVKSAIFALVEQKHAPLSLRLSAIKFAQRSIVVQSRPQGRTSSRDVNVSLIAGNHPFIDTRALESENTRTLHSLLTLIFTPQKLSIVTATINILGVLARQRPQYAAAIAPALATWTPAPLQTMVTNPSQLKSVDKLLYGVLKHLVKLGLTGNSTPTVMESLSKQAQRIEQLTRDEQSRKKAMKRAMAETPSLKSLDLKRQRTNDHLPSVFADSSSRMDIDVTKLPLESVIDGLIESLEKVSKQSLENAINKSRERIKTEESSQSTTHVLPSRPQPGPSRQLEPQSQPFAQDGMDVDEKPIDPLKVDIDDDELEDDVEGINRNLNDTVAPFGEAQQAIQSQSQNQNHSENEQGATRMQGVKSKAQSLLSAMQKVQHPTNLDKRDRLLVIRNAIGRICKSIPHSALTETADEDIRKSTLKFQGRDLWSVVLVRLLTRGLSYVGNHIQDEQLQLEKRARETLIDFISMDFDRRYNIAILWLNEEWFNYTLLKDTEENASLDGYNELLSHIIDRQITQLSNNNSNITSAAFVKFVMDLPIISQDSLNKVHKICLDSESLKAPVGFIILRELVAMRLPVRQASLEILLTLAVHPDLKTRRAAVNSVRKWVPDNEKLTPIVLDHALKSLHSLYQDQQTFLSSLDVKKEEDGTRTDFGINQEADVKLDNDDQPMKQDGGASENSQKESHEEGVTLSPKERAAAIDTRILERSELVFSLCLRQTEILKDIFIVYTRLSPELKDSFEKALTPMIRGLGSSNQNLLVILKTFDQDSEPLALRILNVLTDFGKEKPSAELVKFIRELSAEREGKIDPRFVIPILQELSKDEIIAELPRIVKLLKSEENKQLIRTVFSSVVEPPQSFGSVNTNVVRVDKDKPDKITPAELLTILHERETEIGLKETIIAIAICFSLTDIFRSDVLAIFMQSMSEVKVLPKLFMRTVIQAVTTYKTLVPFVSTNLFSRLITRKIWLMPVMWEGFVRCAKVIAPASFGALLQLPQDTLKDLVKKQPTLRPGLYDFVLRKAPKSQILRIFDDIPAGQATPPPSAS</sequence>
<dbReference type="InterPro" id="IPR001452">
    <property type="entry name" value="SH3_domain"/>
</dbReference>
<dbReference type="InterPro" id="IPR000159">
    <property type="entry name" value="RA_dom"/>
</dbReference>
<feature type="domain" description="SAM" evidence="11">
    <location>
        <begin position="18"/>
        <end position="81"/>
    </location>
</feature>
<dbReference type="GO" id="GO:0006397">
    <property type="term" value="P:mRNA processing"/>
    <property type="evidence" value="ECO:0007669"/>
    <property type="project" value="UniProtKB-KW"/>
</dbReference>
<dbReference type="Gene3D" id="3.10.20.90">
    <property type="entry name" value="Phosphatidylinositol 3-kinase Catalytic Subunit, Chain A, domain 1"/>
    <property type="match status" value="1"/>
</dbReference>
<feature type="region of interest" description="Disordered" evidence="9">
    <location>
        <begin position="328"/>
        <end position="357"/>
    </location>
</feature>
<feature type="compositionally biased region" description="Low complexity" evidence="9">
    <location>
        <begin position="341"/>
        <end position="355"/>
    </location>
</feature>
<evidence type="ECO:0000313" key="13">
    <source>
        <dbReference type="EMBL" id="TIB13506.1"/>
    </source>
</evidence>
<feature type="region of interest" description="Disordered" evidence="9">
    <location>
        <begin position="729"/>
        <end position="757"/>
    </location>
</feature>
<organism evidence="13 14">
    <name type="scientific">Wallemia ichthyophaga</name>
    <dbReference type="NCBI Taxonomy" id="245174"/>
    <lineage>
        <taxon>Eukaryota</taxon>
        <taxon>Fungi</taxon>
        <taxon>Dikarya</taxon>
        <taxon>Basidiomycota</taxon>
        <taxon>Wallemiomycotina</taxon>
        <taxon>Wallemiomycetes</taxon>
        <taxon>Wallemiales</taxon>
        <taxon>Wallemiaceae</taxon>
        <taxon>Wallemia</taxon>
    </lineage>
</organism>
<protein>
    <submittedName>
        <fullName evidence="13">Uncharacterized protein</fullName>
    </submittedName>
</protein>
<dbReference type="Pfam" id="PF11935">
    <property type="entry name" value="SYMPK_PTA1_N"/>
    <property type="match status" value="1"/>
</dbReference>
<dbReference type="Pfam" id="PF00018">
    <property type="entry name" value="SH3_1"/>
    <property type="match status" value="2"/>
</dbReference>
<dbReference type="Gene3D" id="1.10.150.50">
    <property type="entry name" value="Transcription Factor, Ets-1"/>
    <property type="match status" value="1"/>
</dbReference>
<dbReference type="InterPro" id="IPR032460">
    <property type="entry name" value="Symplekin/Pta1_N"/>
</dbReference>
<evidence type="ECO:0000259" key="11">
    <source>
        <dbReference type="PROSITE" id="PS50105"/>
    </source>
</evidence>
<keyword evidence="5" id="KW-0391">Immunity</keyword>
<evidence type="ECO:0000256" key="5">
    <source>
        <dbReference type="ARBA" id="ARBA00022859"/>
    </source>
</evidence>
<feature type="compositionally biased region" description="Low complexity" evidence="9">
    <location>
        <begin position="891"/>
        <end position="903"/>
    </location>
</feature>
<evidence type="ECO:0000256" key="3">
    <source>
        <dbReference type="ARBA" id="ARBA00022588"/>
    </source>
</evidence>
<evidence type="ECO:0000259" key="10">
    <source>
        <dbReference type="PROSITE" id="PS50002"/>
    </source>
</evidence>
<dbReference type="InterPro" id="IPR001660">
    <property type="entry name" value="SAM"/>
</dbReference>
<feature type="region of interest" description="Disordered" evidence="9">
    <location>
        <begin position="1202"/>
        <end position="1246"/>
    </location>
</feature>
<name>A0A4V4M743_WALIC</name>
<proteinExistence type="predicted"/>
<feature type="region of interest" description="Disordered" evidence="9">
    <location>
        <begin position="810"/>
        <end position="858"/>
    </location>
</feature>
<dbReference type="InterPro" id="IPR013761">
    <property type="entry name" value="SAM/pointed_sf"/>
</dbReference>
<evidence type="ECO:0000256" key="7">
    <source>
        <dbReference type="ARBA" id="ARBA00023242"/>
    </source>
</evidence>
<reference evidence="13 14" key="1">
    <citation type="submission" date="2019-03" db="EMBL/GenBank/DDBJ databases">
        <title>Sequencing 23 genomes of Wallemia ichthyophaga.</title>
        <authorList>
            <person name="Gostincar C."/>
        </authorList>
    </citation>
    <scope>NUCLEOTIDE SEQUENCE [LARGE SCALE GENOMIC DNA]</scope>
    <source>
        <strain evidence="13 14">EXF-8621</strain>
    </source>
</reference>
<feature type="compositionally biased region" description="Basic and acidic residues" evidence="9">
    <location>
        <begin position="1213"/>
        <end position="1224"/>
    </location>
</feature>
<dbReference type="GO" id="GO:0005847">
    <property type="term" value="C:mRNA cleavage and polyadenylation specificity factor complex"/>
    <property type="evidence" value="ECO:0007669"/>
    <property type="project" value="TreeGrafter"/>
</dbReference>
<feature type="region of interest" description="Disordered" evidence="9">
    <location>
        <begin position="891"/>
        <end position="915"/>
    </location>
</feature>
<evidence type="ECO:0000256" key="6">
    <source>
        <dbReference type="ARBA" id="ARBA00023027"/>
    </source>
</evidence>
<dbReference type="Pfam" id="PF00788">
    <property type="entry name" value="RA"/>
    <property type="match status" value="1"/>
</dbReference>
<feature type="domain" description="SH3" evidence="10">
    <location>
        <begin position="377"/>
        <end position="437"/>
    </location>
</feature>
<dbReference type="SMART" id="SM00326">
    <property type="entry name" value="SH3"/>
    <property type="match status" value="2"/>
</dbReference>
<evidence type="ECO:0000256" key="8">
    <source>
        <dbReference type="PROSITE-ProRule" id="PRU00192"/>
    </source>
</evidence>
<comment type="subcellular location">
    <subcellularLocation>
        <location evidence="1">Nucleus</location>
    </subcellularLocation>
</comment>
<feature type="compositionally biased region" description="Basic and acidic residues" evidence="9">
    <location>
        <begin position="1234"/>
        <end position="1246"/>
    </location>
</feature>
<dbReference type="SMART" id="SM00454">
    <property type="entry name" value="SAM"/>
    <property type="match status" value="1"/>
</dbReference>
<dbReference type="GO" id="GO:0002376">
    <property type="term" value="P:immune system process"/>
    <property type="evidence" value="ECO:0007669"/>
    <property type="project" value="UniProtKB-KW"/>
</dbReference>
<keyword evidence="3" id="KW-0399">Innate immunity</keyword>
<dbReference type="SMART" id="SM00314">
    <property type="entry name" value="RA"/>
    <property type="match status" value="1"/>
</dbReference>
<feature type="region of interest" description="Disordered" evidence="9">
    <location>
        <begin position="177"/>
        <end position="223"/>
    </location>
</feature>
<dbReference type="PROSITE" id="PS50002">
    <property type="entry name" value="SH3"/>
    <property type="match status" value="2"/>
</dbReference>
<evidence type="ECO:0000256" key="1">
    <source>
        <dbReference type="ARBA" id="ARBA00004123"/>
    </source>
</evidence>
<feature type="domain" description="SH3" evidence="10">
    <location>
        <begin position="449"/>
        <end position="509"/>
    </location>
</feature>
<evidence type="ECO:0000313" key="14">
    <source>
        <dbReference type="Proteomes" id="UP000306954"/>
    </source>
</evidence>
<dbReference type="InterPro" id="IPR021850">
    <property type="entry name" value="Symplekin/Pta1"/>
</dbReference>
<dbReference type="InterPro" id="IPR011989">
    <property type="entry name" value="ARM-like"/>
</dbReference>
<dbReference type="Gene3D" id="1.25.10.10">
    <property type="entry name" value="Leucine-rich Repeat Variant"/>
    <property type="match status" value="1"/>
</dbReference>
<dbReference type="PANTHER" id="PTHR15245:SF20">
    <property type="entry name" value="SYMPLEKIN"/>
    <property type="match status" value="1"/>
</dbReference>
<feature type="domain" description="Ras-associating" evidence="12">
    <location>
        <begin position="246"/>
        <end position="317"/>
    </location>
</feature>
<comment type="caution">
    <text evidence="13">The sequence shown here is derived from an EMBL/GenBank/DDBJ whole genome shotgun (WGS) entry which is preliminary data.</text>
</comment>
<evidence type="ECO:0000256" key="2">
    <source>
        <dbReference type="ARBA" id="ARBA00022443"/>
    </source>
</evidence>
<dbReference type="EMBL" id="SPOF01000014">
    <property type="protein sequence ID" value="TIB13506.1"/>
    <property type="molecule type" value="Genomic_DNA"/>
</dbReference>
<dbReference type="PANTHER" id="PTHR15245">
    <property type="entry name" value="SYMPLEKIN-RELATED"/>
    <property type="match status" value="1"/>
</dbReference>
<keyword evidence="4" id="KW-0507">mRNA processing</keyword>
<dbReference type="PROSITE" id="PS50105">
    <property type="entry name" value="SAM_DOMAIN"/>
    <property type="match status" value="1"/>
</dbReference>
<dbReference type="SUPFAM" id="SSF50044">
    <property type="entry name" value="SH3-domain"/>
    <property type="match status" value="2"/>
</dbReference>
<dbReference type="Gene3D" id="2.30.30.40">
    <property type="entry name" value="SH3 Domains"/>
    <property type="match status" value="1"/>
</dbReference>
<dbReference type="Proteomes" id="UP000306954">
    <property type="component" value="Unassembled WGS sequence"/>
</dbReference>
<dbReference type="Pfam" id="PF07647">
    <property type="entry name" value="SAM_2"/>
    <property type="match status" value="1"/>
</dbReference>
<dbReference type="InterPro" id="IPR022075">
    <property type="entry name" value="Symplekin_C"/>
</dbReference>
<dbReference type="GO" id="GO:0007165">
    <property type="term" value="P:signal transduction"/>
    <property type="evidence" value="ECO:0007669"/>
    <property type="project" value="InterPro"/>
</dbReference>
<dbReference type="SUPFAM" id="SSF47769">
    <property type="entry name" value="SAM/Pointed domain"/>
    <property type="match status" value="1"/>
</dbReference>
<dbReference type="InterPro" id="IPR029071">
    <property type="entry name" value="Ubiquitin-like_domsf"/>
</dbReference>
<dbReference type="PROSITE" id="PS50200">
    <property type="entry name" value="RA"/>
    <property type="match status" value="1"/>
</dbReference>